<dbReference type="Proteomes" id="UP000887580">
    <property type="component" value="Unplaced"/>
</dbReference>
<proteinExistence type="predicted"/>
<name>A0AC35GUJ7_9BILA</name>
<evidence type="ECO:0000313" key="2">
    <source>
        <dbReference type="WBParaSite" id="PS1159_v2.g8735.t1"/>
    </source>
</evidence>
<protein>
    <submittedName>
        <fullName evidence="2">Nucleolin</fullName>
    </submittedName>
</protein>
<organism evidence="1 2">
    <name type="scientific">Panagrolaimus sp. PS1159</name>
    <dbReference type="NCBI Taxonomy" id="55785"/>
    <lineage>
        <taxon>Eukaryota</taxon>
        <taxon>Metazoa</taxon>
        <taxon>Ecdysozoa</taxon>
        <taxon>Nematoda</taxon>
        <taxon>Chromadorea</taxon>
        <taxon>Rhabditida</taxon>
        <taxon>Tylenchina</taxon>
        <taxon>Panagrolaimomorpha</taxon>
        <taxon>Panagrolaimoidea</taxon>
        <taxon>Panagrolaimidae</taxon>
        <taxon>Panagrolaimus</taxon>
    </lineage>
</organism>
<dbReference type="WBParaSite" id="PS1159_v2.g8735.t1">
    <property type="protein sequence ID" value="PS1159_v2.g8735.t1"/>
    <property type="gene ID" value="PS1159_v2.g8735"/>
</dbReference>
<reference evidence="2" key="1">
    <citation type="submission" date="2022-11" db="UniProtKB">
        <authorList>
            <consortium name="WormBaseParasite"/>
        </authorList>
    </citation>
    <scope>IDENTIFICATION</scope>
</reference>
<evidence type="ECO:0000313" key="1">
    <source>
        <dbReference type="Proteomes" id="UP000887580"/>
    </source>
</evidence>
<accession>A0AC35GUJ7</accession>
<sequence>MSLNKSQKSTLPSDQKFAKVLLKHFSTVKKHLLECPQISGLFEDDADAEDMFEDGDSENELLQVEAEDDDEEEEQVPSEDENIEDDSDEETPSAKPVKKSNEKVPAANGKPATPKTALKAPVAESSDDDEEAEDDEGEDELEYEDDSEMEMDLPTPQNVKKSATLSKAPATSSNLDKKNQKSTPAAGTPAAAGKKRPLPTSEPSAFIKKVNLKDDKSLQSTTPPAKKAKTDDSAKAKKPATSSKFFKEHEEESDDDNEFASADDDESGDSDDQKKTFPSKKKSDDGQTKGFWKGKVAGDSSEKRGGFMQRGNRGGDRGRGGRGGDRPSFGNDRGGRFSSSPGRGGFGDRGRGGD</sequence>